<proteinExistence type="predicted"/>
<dbReference type="AlphaFoldDB" id="A0A9W6MGU4"/>
<dbReference type="Gene3D" id="1.10.10.10">
    <property type="entry name" value="Winged helix-like DNA-binding domain superfamily/Winged helix DNA-binding domain"/>
    <property type="match status" value="2"/>
</dbReference>
<reference evidence="2" key="2">
    <citation type="submission" date="2023-01" db="EMBL/GenBank/DDBJ databases">
        <authorList>
            <person name="Sun Q."/>
            <person name="Evtushenko L."/>
        </authorList>
    </citation>
    <scope>NUCLEOTIDE SEQUENCE</scope>
    <source>
        <strain evidence="2">VKM Ac-2007</strain>
    </source>
</reference>
<feature type="domain" description="Helix-turn-helix type 11" evidence="1">
    <location>
        <begin position="152"/>
        <end position="188"/>
    </location>
</feature>
<evidence type="ECO:0000259" key="1">
    <source>
        <dbReference type="Pfam" id="PF08279"/>
    </source>
</evidence>
<dbReference type="InterPro" id="IPR036390">
    <property type="entry name" value="WH_DNA-bd_sf"/>
</dbReference>
<gene>
    <name evidence="2" type="ORF">GCM10017600_69080</name>
</gene>
<evidence type="ECO:0000313" key="2">
    <source>
        <dbReference type="EMBL" id="GLK13497.1"/>
    </source>
</evidence>
<sequence>MSIVAGEKQDKRYSQLPATVSHSRHLRPLDVIVWAYIDCRKWRDAGSVVWPLLKADEIANALSVSTSSVNRAVRNLRKFGFLETMRTQTGNRMILGARANAPDTFRGRQAGDPEKDFTRLPLLLITSGVEKLSLLVWVLLDRRKGAGKTVSLTQATLAKMLQVDVRTVRRAIEELQKCGLVAVYRQGYKRANWYSLSSELAMRKEPHPMESNPVNRIFYAWARAAFKEVERARGWVSENPEKFREMLGLIREALPLYSETDIRSVIYLAVKGRDPAGLFYALLLEMVDDAYGEANGPALPEAS</sequence>
<dbReference type="InterPro" id="IPR013196">
    <property type="entry name" value="HTH_11"/>
</dbReference>
<organism evidence="2 3">
    <name type="scientific">Streptosporangium carneum</name>
    <dbReference type="NCBI Taxonomy" id="47481"/>
    <lineage>
        <taxon>Bacteria</taxon>
        <taxon>Bacillati</taxon>
        <taxon>Actinomycetota</taxon>
        <taxon>Actinomycetes</taxon>
        <taxon>Streptosporangiales</taxon>
        <taxon>Streptosporangiaceae</taxon>
        <taxon>Streptosporangium</taxon>
    </lineage>
</organism>
<comment type="caution">
    <text evidence="2">The sequence shown here is derived from an EMBL/GenBank/DDBJ whole genome shotgun (WGS) entry which is preliminary data.</text>
</comment>
<evidence type="ECO:0000313" key="3">
    <source>
        <dbReference type="Proteomes" id="UP001143474"/>
    </source>
</evidence>
<protein>
    <recommendedName>
        <fullName evidence="1">Helix-turn-helix type 11 domain-containing protein</fullName>
    </recommendedName>
</protein>
<dbReference type="SUPFAM" id="SSF46785">
    <property type="entry name" value="Winged helix' DNA-binding domain"/>
    <property type="match status" value="1"/>
</dbReference>
<dbReference type="EMBL" id="BSEV01000023">
    <property type="protein sequence ID" value="GLK13497.1"/>
    <property type="molecule type" value="Genomic_DNA"/>
</dbReference>
<name>A0A9W6MGU4_9ACTN</name>
<dbReference type="Proteomes" id="UP001143474">
    <property type="component" value="Unassembled WGS sequence"/>
</dbReference>
<dbReference type="Pfam" id="PF08279">
    <property type="entry name" value="HTH_11"/>
    <property type="match status" value="1"/>
</dbReference>
<keyword evidence="3" id="KW-1185">Reference proteome</keyword>
<accession>A0A9W6MGU4</accession>
<dbReference type="RefSeq" id="WP_271221778.1">
    <property type="nucleotide sequence ID" value="NZ_BSEV01000023.1"/>
</dbReference>
<reference evidence="2" key="1">
    <citation type="journal article" date="2014" name="Int. J. Syst. Evol. Microbiol.">
        <title>Complete genome sequence of Corynebacterium casei LMG S-19264T (=DSM 44701T), isolated from a smear-ripened cheese.</title>
        <authorList>
            <consortium name="US DOE Joint Genome Institute (JGI-PGF)"/>
            <person name="Walter F."/>
            <person name="Albersmeier A."/>
            <person name="Kalinowski J."/>
            <person name="Ruckert C."/>
        </authorList>
    </citation>
    <scope>NUCLEOTIDE SEQUENCE</scope>
    <source>
        <strain evidence="2">VKM Ac-2007</strain>
    </source>
</reference>
<dbReference type="InterPro" id="IPR036388">
    <property type="entry name" value="WH-like_DNA-bd_sf"/>
</dbReference>